<evidence type="ECO:0000313" key="2">
    <source>
        <dbReference type="Proteomes" id="UP000825228"/>
    </source>
</evidence>
<reference evidence="1 2" key="1">
    <citation type="submission" date="2020-06" db="EMBL/GenBank/DDBJ databases">
        <title>Taxonomy, biology and ecology of Rhodococcus bacteria occurring in California pistachio and other woody hosts as revealed by genome sequence analyses.</title>
        <authorList>
            <person name="Gai Y."/>
            <person name="Riely B."/>
        </authorList>
    </citation>
    <scope>NUCLEOTIDE SEQUENCE [LARGE SCALE GENOMIC DNA]</scope>
    <source>
        <strain evidence="1 2">BP-281</strain>
    </source>
</reference>
<gene>
    <name evidence="1" type="ORF">HQ603_01320</name>
</gene>
<dbReference type="EMBL" id="JABUBU010000001">
    <property type="protein sequence ID" value="MBY6365382.1"/>
    <property type="molecule type" value="Genomic_DNA"/>
</dbReference>
<accession>A0ABS7NZ32</accession>
<dbReference type="Proteomes" id="UP000825228">
    <property type="component" value="Unassembled WGS sequence"/>
</dbReference>
<proteinExistence type="predicted"/>
<sequence>MTGRSRRAHVDFRGEHLMRRAHAAAQGLSDHDIAELVKSGDMVCVHRGIYAPGDHYRHLDSDRRHLLTLRAHLMCCTSDVFAGHQSAALLHGMQLLRRPSLVHLATTRAAGGHVTATRHVHAEGLDPVDVCVVDGCATTTAARTVADLARVLPFEDAVCVGDSALRRGLTVIDDVIEALDRTGTSSGRVAARAALRFLSPASESVGESRSRVYFRHFGIPQPELQVTLVLDDGTEVRPDFLWDDAGVLGEFDGKSKYGRLARPDESPADVVHREKLREDRLRAQGWRVVRWGTPDLRDGRLARRLTGLLFDVPAGRPTTRRR</sequence>
<keyword evidence="2" id="KW-1185">Reference proteome</keyword>
<dbReference type="RefSeq" id="WP_222682585.1">
    <property type="nucleotide sequence ID" value="NZ_JABUBT010000013.1"/>
</dbReference>
<organism evidence="1 2">
    <name type="scientific">Rhodococcoides corynebacterioides</name>
    <dbReference type="NCBI Taxonomy" id="53972"/>
    <lineage>
        <taxon>Bacteria</taxon>
        <taxon>Bacillati</taxon>
        <taxon>Actinomycetota</taxon>
        <taxon>Actinomycetes</taxon>
        <taxon>Mycobacteriales</taxon>
        <taxon>Nocardiaceae</taxon>
        <taxon>Rhodococcoides</taxon>
    </lineage>
</organism>
<comment type="caution">
    <text evidence="1">The sequence shown here is derived from an EMBL/GenBank/DDBJ whole genome shotgun (WGS) entry which is preliminary data.</text>
</comment>
<name>A0ABS7NZ32_9NOCA</name>
<protein>
    <recommendedName>
        <fullName evidence="3">Transcriptional regulator, AbiEi antitoxin, Type IV TA system</fullName>
    </recommendedName>
</protein>
<evidence type="ECO:0000313" key="1">
    <source>
        <dbReference type="EMBL" id="MBY6365382.1"/>
    </source>
</evidence>
<evidence type="ECO:0008006" key="3">
    <source>
        <dbReference type="Google" id="ProtNLM"/>
    </source>
</evidence>